<comment type="caution">
    <text evidence="2">The sequence shown here is derived from an EMBL/GenBank/DDBJ whole genome shotgun (WGS) entry which is preliminary data.</text>
</comment>
<gene>
    <name evidence="2" type="ORF">HJG63_012540</name>
</gene>
<feature type="compositionally biased region" description="Basic residues" evidence="1">
    <location>
        <begin position="26"/>
        <end position="40"/>
    </location>
</feature>
<feature type="region of interest" description="Disordered" evidence="1">
    <location>
        <begin position="1"/>
        <end position="72"/>
    </location>
</feature>
<evidence type="ECO:0000256" key="1">
    <source>
        <dbReference type="SAM" id="MobiDB-lite"/>
    </source>
</evidence>
<evidence type="ECO:0000313" key="2">
    <source>
        <dbReference type="EMBL" id="KAF6435816.1"/>
    </source>
</evidence>
<evidence type="ECO:0000313" key="3">
    <source>
        <dbReference type="Proteomes" id="UP000593571"/>
    </source>
</evidence>
<feature type="compositionally biased region" description="Polar residues" evidence="1">
    <location>
        <begin position="51"/>
        <end position="60"/>
    </location>
</feature>
<feature type="region of interest" description="Disordered" evidence="1">
    <location>
        <begin position="108"/>
        <end position="165"/>
    </location>
</feature>
<keyword evidence="3" id="KW-1185">Reference proteome</keyword>
<accession>A0A7J8EKE6</accession>
<organism evidence="2 3">
    <name type="scientific">Rousettus aegyptiacus</name>
    <name type="common">Egyptian fruit bat</name>
    <name type="synonym">Pteropus aegyptiacus</name>
    <dbReference type="NCBI Taxonomy" id="9407"/>
    <lineage>
        <taxon>Eukaryota</taxon>
        <taxon>Metazoa</taxon>
        <taxon>Chordata</taxon>
        <taxon>Craniata</taxon>
        <taxon>Vertebrata</taxon>
        <taxon>Euteleostomi</taxon>
        <taxon>Mammalia</taxon>
        <taxon>Eutheria</taxon>
        <taxon>Laurasiatheria</taxon>
        <taxon>Chiroptera</taxon>
        <taxon>Yinpterochiroptera</taxon>
        <taxon>Pteropodoidea</taxon>
        <taxon>Pteropodidae</taxon>
        <taxon>Rousettinae</taxon>
        <taxon>Rousettus</taxon>
    </lineage>
</organism>
<feature type="compositionally biased region" description="Low complexity" evidence="1">
    <location>
        <begin position="126"/>
        <end position="147"/>
    </location>
</feature>
<dbReference type="Proteomes" id="UP000593571">
    <property type="component" value="Unassembled WGS sequence"/>
</dbReference>
<reference evidence="2 3" key="1">
    <citation type="journal article" date="2020" name="Nature">
        <title>Six reference-quality genomes reveal evolution of bat adaptations.</title>
        <authorList>
            <person name="Jebb D."/>
            <person name="Huang Z."/>
            <person name="Pippel M."/>
            <person name="Hughes G.M."/>
            <person name="Lavrichenko K."/>
            <person name="Devanna P."/>
            <person name="Winkler S."/>
            <person name="Jermiin L.S."/>
            <person name="Skirmuntt E.C."/>
            <person name="Katzourakis A."/>
            <person name="Burkitt-Gray L."/>
            <person name="Ray D.A."/>
            <person name="Sullivan K.A.M."/>
            <person name="Roscito J.G."/>
            <person name="Kirilenko B.M."/>
            <person name="Davalos L.M."/>
            <person name="Corthals A.P."/>
            <person name="Power M.L."/>
            <person name="Jones G."/>
            <person name="Ransome R.D."/>
            <person name="Dechmann D.K.N."/>
            <person name="Locatelli A.G."/>
            <person name="Puechmaille S.J."/>
            <person name="Fedrigo O."/>
            <person name="Jarvis E.D."/>
            <person name="Hiller M."/>
            <person name="Vernes S.C."/>
            <person name="Myers E.W."/>
            <person name="Teeling E.C."/>
        </authorList>
    </citation>
    <scope>NUCLEOTIDE SEQUENCE [LARGE SCALE GENOMIC DNA]</scope>
    <source>
        <strain evidence="2">MRouAeg1</strain>
        <tissue evidence="2">Muscle</tissue>
    </source>
</reference>
<dbReference type="EMBL" id="JACASE010000009">
    <property type="protein sequence ID" value="KAF6435816.1"/>
    <property type="molecule type" value="Genomic_DNA"/>
</dbReference>
<sequence length="290" mass="30986">MPWKGTEGDDGLGRKALNQSRGDKEKKRHKKADRGARKKPSGISVEGSPCSRPTQSTDSPQAPDGEGDRAAALLVRPLLHSWAHTKKGPEERSLRLCRFLVQVRRIQTQARPRDGGSSAPLAPRPSRVGAGSSPASRRRSFSSSGRAEGWESSNNKARLRGDSAPSLNVAPVLGDVDAAAASRRHRCYCCPTPPTEGTARGRSAEVEGSLLFREHFGFSGRARTPGGPASAPHSDFGSFRKGRRKTGKLSGCSALSGGRKGGKKESGRWSNAVTSDGDEREASRFHLNSV</sequence>
<feature type="region of interest" description="Disordered" evidence="1">
    <location>
        <begin position="221"/>
        <end position="290"/>
    </location>
</feature>
<proteinExistence type="predicted"/>
<protein>
    <submittedName>
        <fullName evidence="2">Uncharacterized protein</fullName>
    </submittedName>
</protein>
<dbReference type="AlphaFoldDB" id="A0A7J8EKE6"/>
<name>A0A7J8EKE6_ROUAE</name>